<accession>A0A850TBH2</accession>
<gene>
    <name evidence="1" type="ORF">HXW94_17675</name>
</gene>
<dbReference type="EMBL" id="JACADJ010000112">
    <property type="protein sequence ID" value="NWH06785.1"/>
    <property type="molecule type" value="Genomic_DNA"/>
</dbReference>
<dbReference type="AlphaFoldDB" id="A0A850TBH2"/>
<protein>
    <submittedName>
        <fullName evidence="1">Transposase family protein</fullName>
    </submittedName>
</protein>
<name>A0A850TBH2_9BACT</name>
<proteinExistence type="predicted"/>
<evidence type="ECO:0000313" key="2">
    <source>
        <dbReference type="Proteomes" id="UP000553343"/>
    </source>
</evidence>
<organism evidence="1 2">
    <name type="scientific">Desulfobacter latus</name>
    <dbReference type="NCBI Taxonomy" id="2292"/>
    <lineage>
        <taxon>Bacteria</taxon>
        <taxon>Pseudomonadati</taxon>
        <taxon>Thermodesulfobacteriota</taxon>
        <taxon>Desulfobacteria</taxon>
        <taxon>Desulfobacterales</taxon>
        <taxon>Desulfobacteraceae</taxon>
        <taxon>Desulfobacter</taxon>
    </lineage>
</organism>
<evidence type="ECO:0000313" key="1">
    <source>
        <dbReference type="EMBL" id="NWH06785.1"/>
    </source>
</evidence>
<dbReference type="Proteomes" id="UP000553343">
    <property type="component" value="Unassembled WGS sequence"/>
</dbReference>
<keyword evidence="2" id="KW-1185">Reference proteome</keyword>
<comment type="caution">
    <text evidence="1">The sequence shown here is derived from an EMBL/GenBank/DDBJ whole genome shotgun (WGS) entry which is preliminary data.</text>
</comment>
<reference evidence="1 2" key="1">
    <citation type="submission" date="2020-06" db="EMBL/GenBank/DDBJ databases">
        <title>High-quality draft genome of sulfate reducer Desulfobacter latus type strain AcrS2 isolated from marine sediment.</title>
        <authorList>
            <person name="Hoppe M."/>
            <person name="Larsen C.K."/>
            <person name="Marshall I.P.G."/>
            <person name="Schramm A."/>
            <person name="Marietou A.G."/>
        </authorList>
    </citation>
    <scope>NUCLEOTIDE SEQUENCE [LARGE SCALE GENOMIC DNA]</scope>
    <source>
        <strain evidence="1 2">AcRS2</strain>
    </source>
</reference>
<sequence>MIYTKQYPTQTVQGQLFGISQSKANLWIHYLLPKGSTLLQDTGFQGFSPADVLILQPAN</sequence>